<gene>
    <name evidence="1" type="ORF">NDU88_004242</name>
</gene>
<dbReference type="EMBL" id="JANPWB010000003">
    <property type="protein sequence ID" value="KAJ1200418.1"/>
    <property type="molecule type" value="Genomic_DNA"/>
</dbReference>
<accession>A0AAV7VFM5</accession>
<sequence length="353" mass="40208">MRRVPYAVQNTCIDTDGRYVCLTGELDRRQLIIAGIYAPNTGQGEFLRATSAQISQDPSIPIIWGGDFNSVMDISMDRSHPPIASAPSRRVSEMLRSWITERRLRDAWRSLLPIDKEYSFYSPVHNLHTRIDLLLCSATITHSIHSANYLAKTLSEHCPLIATLRWGTQLSRTPSWRLQPALLRDPPFREQLADTIAFYFTINNQTATTRAIEWDGHKVVIRGMCIGAAGGIQHTLLLELHDTEEKLRKAECEAASNSAASNATIQLKKQWGDIETCLRKFDYRHYTARLHTEGDRYSHMLAWLAKGIQRHTPINAIRLDTGVIVNTQSEINDDLSNTMQHYIRLNLPRLQHN</sequence>
<name>A0AAV7VFM5_PLEWA</name>
<keyword evidence="2" id="KW-1185">Reference proteome</keyword>
<proteinExistence type="predicted"/>
<protein>
    <recommendedName>
        <fullName evidence="3">Endonuclease/exonuclease/phosphatase domain-containing protein</fullName>
    </recommendedName>
</protein>
<evidence type="ECO:0000313" key="1">
    <source>
        <dbReference type="EMBL" id="KAJ1200418.1"/>
    </source>
</evidence>
<dbReference type="Gene3D" id="3.60.10.10">
    <property type="entry name" value="Endonuclease/exonuclease/phosphatase"/>
    <property type="match status" value="1"/>
</dbReference>
<dbReference type="SUPFAM" id="SSF56219">
    <property type="entry name" value="DNase I-like"/>
    <property type="match status" value="1"/>
</dbReference>
<comment type="caution">
    <text evidence="1">The sequence shown here is derived from an EMBL/GenBank/DDBJ whole genome shotgun (WGS) entry which is preliminary data.</text>
</comment>
<evidence type="ECO:0000313" key="2">
    <source>
        <dbReference type="Proteomes" id="UP001066276"/>
    </source>
</evidence>
<dbReference type="Proteomes" id="UP001066276">
    <property type="component" value="Chromosome 2_1"/>
</dbReference>
<evidence type="ECO:0008006" key="3">
    <source>
        <dbReference type="Google" id="ProtNLM"/>
    </source>
</evidence>
<reference evidence="1" key="1">
    <citation type="journal article" date="2022" name="bioRxiv">
        <title>Sequencing and chromosome-scale assembly of the giantPleurodeles waltlgenome.</title>
        <authorList>
            <person name="Brown T."/>
            <person name="Elewa A."/>
            <person name="Iarovenko S."/>
            <person name="Subramanian E."/>
            <person name="Araus A.J."/>
            <person name="Petzold A."/>
            <person name="Susuki M."/>
            <person name="Suzuki K.-i.T."/>
            <person name="Hayashi T."/>
            <person name="Toyoda A."/>
            <person name="Oliveira C."/>
            <person name="Osipova E."/>
            <person name="Leigh N.D."/>
            <person name="Simon A."/>
            <person name="Yun M.H."/>
        </authorList>
    </citation>
    <scope>NUCLEOTIDE SEQUENCE</scope>
    <source>
        <strain evidence="1">20211129_DDA</strain>
        <tissue evidence="1">Liver</tissue>
    </source>
</reference>
<organism evidence="1 2">
    <name type="scientific">Pleurodeles waltl</name>
    <name type="common">Iberian ribbed newt</name>
    <dbReference type="NCBI Taxonomy" id="8319"/>
    <lineage>
        <taxon>Eukaryota</taxon>
        <taxon>Metazoa</taxon>
        <taxon>Chordata</taxon>
        <taxon>Craniata</taxon>
        <taxon>Vertebrata</taxon>
        <taxon>Euteleostomi</taxon>
        <taxon>Amphibia</taxon>
        <taxon>Batrachia</taxon>
        <taxon>Caudata</taxon>
        <taxon>Salamandroidea</taxon>
        <taxon>Salamandridae</taxon>
        <taxon>Pleurodelinae</taxon>
        <taxon>Pleurodeles</taxon>
    </lineage>
</organism>
<dbReference type="AlphaFoldDB" id="A0AAV7VFM5"/>
<dbReference type="InterPro" id="IPR036691">
    <property type="entry name" value="Endo/exonu/phosph_ase_sf"/>
</dbReference>